<dbReference type="Proteomes" id="UP000500755">
    <property type="component" value="Chromosome"/>
</dbReference>
<dbReference type="EMBL" id="CP051298">
    <property type="protein sequence ID" value="QKD45854.1"/>
    <property type="molecule type" value="Genomic_DNA"/>
</dbReference>
<protein>
    <submittedName>
        <fullName evidence="1">Uncharacterized protein</fullName>
    </submittedName>
</protein>
<gene>
    <name evidence="1" type="ORF">HF896_20565</name>
</gene>
<evidence type="ECO:0000313" key="2">
    <source>
        <dbReference type="Proteomes" id="UP000500755"/>
    </source>
</evidence>
<proteinExistence type="predicted"/>
<organism evidence="1 2">
    <name type="scientific">Alicycliphilus denitrificans</name>
    <dbReference type="NCBI Taxonomy" id="179636"/>
    <lineage>
        <taxon>Bacteria</taxon>
        <taxon>Pseudomonadati</taxon>
        <taxon>Pseudomonadota</taxon>
        <taxon>Betaproteobacteria</taxon>
        <taxon>Burkholderiales</taxon>
        <taxon>Comamonadaceae</taxon>
        <taxon>Alicycliphilus</taxon>
    </lineage>
</organism>
<name>A0A858ZYT0_9BURK</name>
<dbReference type="RefSeq" id="WP_081462206.1">
    <property type="nucleotide sequence ID" value="NZ_CP051298.1"/>
</dbReference>
<accession>A0A858ZYT0</accession>
<reference evidence="1 2" key="1">
    <citation type="submission" date="2020-05" db="EMBL/GenBank/DDBJ databases">
        <title>Complete genome sequence of Alicycliphilus denitrificans DP3.</title>
        <authorList>
            <person name="Chen X."/>
        </authorList>
    </citation>
    <scope>NUCLEOTIDE SEQUENCE [LARGE SCALE GENOMIC DNA]</scope>
    <source>
        <strain evidence="1 2">DP3</strain>
    </source>
</reference>
<dbReference type="AlphaFoldDB" id="A0A858ZYT0"/>
<sequence length="104" mass="12117">MGELVAQEADAELESSLVEHGSLAVAYIYLLRRFGNNMSAVADYLRISRSYAYRRCAKARWLAIQMWHIPTPPLENFMPGPWRSFRLRRPQVQLAFNFDDELLI</sequence>
<evidence type="ECO:0000313" key="1">
    <source>
        <dbReference type="EMBL" id="QKD45854.1"/>
    </source>
</evidence>